<evidence type="ECO:0000256" key="5">
    <source>
        <dbReference type="ARBA" id="ARBA00022692"/>
    </source>
</evidence>
<comment type="similarity">
    <text evidence="2">Belongs to the binding-protein-dependent transport system permease family. FecCD subfamily.</text>
</comment>
<dbReference type="Gene3D" id="1.10.3470.10">
    <property type="entry name" value="ABC transporter involved in vitamin B12 uptake, BtuC"/>
    <property type="match status" value="1"/>
</dbReference>
<dbReference type="PATRIC" id="fig|1768241.3.peg.3284"/>
<dbReference type="CDD" id="cd06550">
    <property type="entry name" value="TM_ABC_iron-siderophores_like"/>
    <property type="match status" value="1"/>
</dbReference>
<dbReference type="Pfam" id="PF01032">
    <property type="entry name" value="FecCD"/>
    <property type="match status" value="1"/>
</dbReference>
<keyword evidence="5 8" id="KW-0812">Transmembrane</keyword>
<keyword evidence="6 8" id="KW-1133">Transmembrane helix</keyword>
<dbReference type="AlphaFoldDB" id="A0A132BU97"/>
<feature type="transmembrane region" description="Helical" evidence="8">
    <location>
        <begin position="141"/>
        <end position="162"/>
    </location>
</feature>
<dbReference type="OrthoDB" id="9811975at2"/>
<organism evidence="9 10">
    <name type="scientific">Tritonibacter horizontis</name>
    <dbReference type="NCBI Taxonomy" id="1768241"/>
    <lineage>
        <taxon>Bacteria</taxon>
        <taxon>Pseudomonadati</taxon>
        <taxon>Pseudomonadota</taxon>
        <taxon>Alphaproteobacteria</taxon>
        <taxon>Rhodobacterales</taxon>
        <taxon>Paracoccaceae</taxon>
        <taxon>Tritonibacter</taxon>
    </lineage>
</organism>
<dbReference type="RefSeq" id="WP_068245680.1">
    <property type="nucleotide sequence ID" value="NZ_LPUY01000080.1"/>
</dbReference>
<keyword evidence="10" id="KW-1185">Reference proteome</keyword>
<dbReference type="GO" id="GO:0022857">
    <property type="term" value="F:transmembrane transporter activity"/>
    <property type="evidence" value="ECO:0007669"/>
    <property type="project" value="InterPro"/>
</dbReference>
<evidence type="ECO:0000313" key="10">
    <source>
        <dbReference type="Proteomes" id="UP000068382"/>
    </source>
</evidence>
<evidence type="ECO:0000313" key="9">
    <source>
        <dbReference type="EMBL" id="KUP91958.1"/>
    </source>
</evidence>
<proteinExistence type="inferred from homology"/>
<feature type="transmembrane region" description="Helical" evidence="8">
    <location>
        <begin position="224"/>
        <end position="246"/>
    </location>
</feature>
<keyword evidence="4" id="KW-1003">Cell membrane</keyword>
<comment type="caution">
    <text evidence="9">The sequence shown here is derived from an EMBL/GenBank/DDBJ whole genome shotgun (WGS) entry which is preliminary data.</text>
</comment>
<dbReference type="Proteomes" id="UP000068382">
    <property type="component" value="Unassembled WGS sequence"/>
</dbReference>
<feature type="transmembrane region" description="Helical" evidence="8">
    <location>
        <begin position="267"/>
        <end position="295"/>
    </location>
</feature>
<accession>A0A132BU97</accession>
<reference evidence="9 10" key="1">
    <citation type="submission" date="2015-12" db="EMBL/GenBank/DDBJ databases">
        <title>Genome sequence of the marine Rhodobacteraceae strain O3.65, Candidatus Tritonibacter horizontis.</title>
        <authorList>
            <person name="Poehlein A."/>
            <person name="Giebel H.A."/>
            <person name="Voget S."/>
            <person name="Brinkhoff T."/>
        </authorList>
    </citation>
    <scope>NUCLEOTIDE SEQUENCE [LARGE SCALE GENOMIC DNA]</scope>
    <source>
        <strain evidence="9 10">O3.65</strain>
    </source>
</reference>
<dbReference type="EMBL" id="LPUY01000080">
    <property type="protein sequence ID" value="KUP91958.1"/>
    <property type="molecule type" value="Genomic_DNA"/>
</dbReference>
<feature type="transmembrane region" description="Helical" evidence="8">
    <location>
        <begin position="174"/>
        <end position="198"/>
    </location>
</feature>
<evidence type="ECO:0000256" key="3">
    <source>
        <dbReference type="ARBA" id="ARBA00022448"/>
    </source>
</evidence>
<name>A0A132BU97_9RHOB</name>
<feature type="transmembrane region" description="Helical" evidence="8">
    <location>
        <begin position="337"/>
        <end position="354"/>
    </location>
</feature>
<protein>
    <submittedName>
        <fullName evidence="9">Hemin transport system permease protein HmuU</fullName>
    </submittedName>
</protein>
<comment type="subcellular location">
    <subcellularLocation>
        <location evidence="1">Cell membrane</location>
        <topology evidence="1">Multi-pass membrane protein</topology>
    </subcellularLocation>
</comment>
<dbReference type="SUPFAM" id="SSF81345">
    <property type="entry name" value="ABC transporter involved in vitamin B12 uptake, BtuC"/>
    <property type="match status" value="1"/>
</dbReference>
<evidence type="ECO:0000256" key="8">
    <source>
        <dbReference type="SAM" id="Phobius"/>
    </source>
</evidence>
<feature type="transmembrane region" description="Helical" evidence="8">
    <location>
        <begin position="77"/>
        <end position="99"/>
    </location>
</feature>
<evidence type="ECO:0000256" key="6">
    <source>
        <dbReference type="ARBA" id="ARBA00022989"/>
    </source>
</evidence>
<dbReference type="FunFam" id="1.10.3470.10:FF:000001">
    <property type="entry name" value="Vitamin B12 ABC transporter permease BtuC"/>
    <property type="match status" value="1"/>
</dbReference>
<evidence type="ECO:0000256" key="7">
    <source>
        <dbReference type="ARBA" id="ARBA00023136"/>
    </source>
</evidence>
<keyword evidence="7 8" id="KW-0472">Membrane</keyword>
<feature type="transmembrane region" description="Helical" evidence="8">
    <location>
        <begin position="30"/>
        <end position="57"/>
    </location>
</feature>
<dbReference type="GO" id="GO:0033214">
    <property type="term" value="P:siderophore-iron import into cell"/>
    <property type="evidence" value="ECO:0007669"/>
    <property type="project" value="TreeGrafter"/>
</dbReference>
<dbReference type="PANTHER" id="PTHR30472:SF25">
    <property type="entry name" value="ABC TRANSPORTER PERMEASE PROTEIN MJ0876-RELATED"/>
    <property type="match status" value="1"/>
</dbReference>
<evidence type="ECO:0000256" key="2">
    <source>
        <dbReference type="ARBA" id="ARBA00007935"/>
    </source>
</evidence>
<feature type="transmembrane region" description="Helical" evidence="8">
    <location>
        <begin position="111"/>
        <end position="135"/>
    </location>
</feature>
<gene>
    <name evidence="9" type="primary">hmuU_2</name>
    <name evidence="9" type="ORF">TRIHO_31410</name>
</gene>
<dbReference type="InterPro" id="IPR037294">
    <property type="entry name" value="ABC_BtuC-like"/>
</dbReference>
<evidence type="ECO:0000256" key="4">
    <source>
        <dbReference type="ARBA" id="ARBA00022475"/>
    </source>
</evidence>
<dbReference type="PANTHER" id="PTHR30472">
    <property type="entry name" value="FERRIC ENTEROBACTIN TRANSPORT SYSTEM PERMEASE PROTEIN"/>
    <property type="match status" value="1"/>
</dbReference>
<evidence type="ECO:0000256" key="1">
    <source>
        <dbReference type="ARBA" id="ARBA00004651"/>
    </source>
</evidence>
<sequence>MVALTETDRSMGASRAEIPDRRRQARKLSLVLVCLLALAIVINLALGASGTSLWGALAKLASGTPLDMMERVVLWDIRLPRVVLCTLVGAALAVSGAVMQGLFRNPLADPGLVGVGAGAGLGAILSIVLGGFLPVALQEFFGAYVTPAAAFLGGWGSTLILYRVSTRGGRTSVATMLLAGIALGALAGAVSGVLIYMADDQQLRDLTFWQMGSLAGATWEKSLIAGPVIVLSIAGATWLAHGLNCLALGEAAAAHMGIPVQRMKNAAIFSVAAATGVAVAATGGIGFVGIVVPHVLRLATGPDHGTLLPNAALLGATLLLGADLISRTLIAPAELPIGIVTAVLGAPVFLWILLKRRGLVDQ</sequence>
<dbReference type="GO" id="GO:0005886">
    <property type="term" value="C:plasma membrane"/>
    <property type="evidence" value="ECO:0007669"/>
    <property type="project" value="UniProtKB-SubCell"/>
</dbReference>
<keyword evidence="3" id="KW-0813">Transport</keyword>
<dbReference type="InterPro" id="IPR000522">
    <property type="entry name" value="ABC_transptr_permease_BtuC"/>
</dbReference>